<protein>
    <submittedName>
        <fullName evidence="1">Uncharacterized protein</fullName>
    </submittedName>
</protein>
<dbReference type="Proteomes" id="UP000325313">
    <property type="component" value="Unassembled WGS sequence"/>
</dbReference>
<dbReference type="EMBL" id="VDEP01000076">
    <property type="protein sequence ID" value="KAA1132762.1"/>
    <property type="molecule type" value="Genomic_DNA"/>
</dbReference>
<sequence>MSLTLIPGEVVRWTVTSTNGMGHRPIIITSKAILIHTPWTIRLSVSSRVTITHPGRLPESAMRTGTRRVRIWQISA</sequence>
<comment type="caution">
    <text evidence="1">The sequence shown here is derived from an EMBL/GenBank/DDBJ whole genome shotgun (WGS) entry which is preliminary data.</text>
</comment>
<evidence type="ECO:0000313" key="1">
    <source>
        <dbReference type="EMBL" id="KAA1132762.1"/>
    </source>
</evidence>
<reference evidence="1 2" key="1">
    <citation type="submission" date="2019-05" db="EMBL/GenBank/DDBJ databases">
        <title>Emergence of the Ug99 lineage of the wheat stem rust pathogen through somatic hybridization.</title>
        <authorList>
            <person name="Li F."/>
            <person name="Upadhyaya N.M."/>
            <person name="Sperschneider J."/>
            <person name="Matny O."/>
            <person name="Nguyen-Phuc H."/>
            <person name="Mago R."/>
            <person name="Raley C."/>
            <person name="Miller M.E."/>
            <person name="Silverstein K.A.T."/>
            <person name="Henningsen E."/>
            <person name="Hirsch C.D."/>
            <person name="Visser B."/>
            <person name="Pretorius Z.A."/>
            <person name="Steffenson B.J."/>
            <person name="Schwessinger B."/>
            <person name="Dodds P.N."/>
            <person name="Figueroa M."/>
        </authorList>
    </citation>
    <scope>NUCLEOTIDE SEQUENCE [LARGE SCALE GENOMIC DNA]</scope>
    <source>
        <strain evidence="1 2">Ug99</strain>
    </source>
</reference>
<evidence type="ECO:0000313" key="2">
    <source>
        <dbReference type="Proteomes" id="UP000325313"/>
    </source>
</evidence>
<accession>A0A5B0S4Q0</accession>
<gene>
    <name evidence="1" type="ORF">PGTUg99_008298</name>
</gene>
<organism evidence="1 2">
    <name type="scientific">Puccinia graminis f. sp. tritici</name>
    <dbReference type="NCBI Taxonomy" id="56615"/>
    <lineage>
        <taxon>Eukaryota</taxon>
        <taxon>Fungi</taxon>
        <taxon>Dikarya</taxon>
        <taxon>Basidiomycota</taxon>
        <taxon>Pucciniomycotina</taxon>
        <taxon>Pucciniomycetes</taxon>
        <taxon>Pucciniales</taxon>
        <taxon>Pucciniaceae</taxon>
        <taxon>Puccinia</taxon>
    </lineage>
</organism>
<name>A0A5B0S4Q0_PUCGR</name>
<proteinExistence type="predicted"/>
<dbReference type="AlphaFoldDB" id="A0A5B0S4Q0"/>